<keyword evidence="10" id="KW-1185">Reference proteome</keyword>
<dbReference type="InterPro" id="IPR045232">
    <property type="entry name" value="FAM234"/>
</dbReference>
<feature type="transmembrane region" description="Helical" evidence="7">
    <location>
        <begin position="77"/>
        <end position="97"/>
    </location>
</feature>
<feature type="compositionally biased region" description="Polar residues" evidence="6">
    <location>
        <begin position="894"/>
        <end position="915"/>
    </location>
</feature>
<dbReference type="InterPro" id="IPR056376">
    <property type="entry name" value="DEX1_C"/>
</dbReference>
<feature type="region of interest" description="Disordered" evidence="6">
    <location>
        <begin position="891"/>
        <end position="960"/>
    </location>
</feature>
<evidence type="ECO:0000256" key="6">
    <source>
        <dbReference type="SAM" id="MobiDB-lite"/>
    </source>
</evidence>
<dbReference type="Pfam" id="PF13517">
    <property type="entry name" value="FG-GAP_3"/>
    <property type="match status" value="1"/>
</dbReference>
<dbReference type="InterPro" id="IPR028994">
    <property type="entry name" value="Integrin_alpha_N"/>
</dbReference>
<feature type="transmembrane region" description="Helical" evidence="7">
    <location>
        <begin position="109"/>
        <end position="128"/>
    </location>
</feature>
<feature type="transmembrane region" description="Helical" evidence="7">
    <location>
        <begin position="159"/>
        <end position="182"/>
    </location>
</feature>
<dbReference type="Proteomes" id="UP000824120">
    <property type="component" value="Chromosome 10"/>
</dbReference>
<protein>
    <recommendedName>
        <fullName evidence="8">DEX1 C-terminal domain-containing protein</fullName>
    </recommendedName>
</protein>
<feature type="transmembrane region" description="Helical" evidence="7">
    <location>
        <begin position="388"/>
        <end position="408"/>
    </location>
</feature>
<evidence type="ECO:0000313" key="9">
    <source>
        <dbReference type="EMBL" id="KAG5582820.1"/>
    </source>
</evidence>
<dbReference type="Pfam" id="PF04632">
    <property type="entry name" value="FUSC"/>
    <property type="match status" value="1"/>
</dbReference>
<evidence type="ECO:0000256" key="5">
    <source>
        <dbReference type="ARBA" id="ARBA00023136"/>
    </source>
</evidence>
<evidence type="ECO:0000313" key="10">
    <source>
        <dbReference type="Proteomes" id="UP000824120"/>
    </source>
</evidence>
<dbReference type="EMBL" id="JACXVP010000010">
    <property type="protein sequence ID" value="KAG5582820.1"/>
    <property type="molecule type" value="Genomic_DNA"/>
</dbReference>
<comment type="caution">
    <text evidence="9">The sequence shown here is derived from an EMBL/GenBank/DDBJ whole genome shotgun (WGS) entry which is preliminary data.</text>
</comment>
<accession>A0A9J5X6B5</accession>
<feature type="domain" description="DEX1 C-terminal" evidence="8">
    <location>
        <begin position="1333"/>
        <end position="1437"/>
    </location>
</feature>
<sequence length="1479" mass="165104">MSAATRTTVSGAAHNSIMWRMRLHSAIRTVLTYSIIGCSTLYGPPWLKKIATFPAFSYVTATLVTSESTLGDTLSGCWDAILTMVQTMPLSMLGIWIATANGRNRLSPIASSLALGVTSLLVGIVECTHIRCKKIAFGQLVLVFADGVIRGVHTSVFVHPLRVACSTVLGIVASLLAFSLPYPKLAYFEVRKLHQLYAEISKERVEIYSKAITSQDNLIAVELLSKAKILSQTGAKLLQSIKLLKGGLMWETPWIRFFKSYSEIPGDNEIQNMELTIRGMEIAVTSCPSFSTGLVNEELKATLLHVSEQIHRKSDQVTHQETKGSDFANKSILLHNHTMSPSQTSLPAFFFLFCAKMLLTNSSTLHNDDSQTHCHKSWMKIRPRKETIMFSLKCSISLGLAMWLGLLFDKQNGFWAGLTVASTLAQGKLATFTLANAQAQGITFGSVYGVLVCSVFQNIDNFRFLPLLPWIIFSSFLKHSRIYGPTGGISALLGAVMILGRKNYGPHNEFTIIRLTETFIGLSCFIVVQFILYPKRAANLARNQLYCTLDILKECMNQIVQKDHQELQELMKKQRKLKSKILDLKKFCFNAELEPDFWFLPFNATCYKKLQDSLSKIDDLFYFIVYNINNISHDFQNSGVDYKELQNLFPDDDLEEGKFSKINDQITDRGISFCFERSKEVIDRILSSQGKEELKEKSIISLYALGYCINNMLKEIKDVKIVMKELAQWERDEDELLNTQCPQHLELRWQTEVSSSVYASPLIADINSDGKLEVVVPSFVHYLEVLEGSDGDKVPGWPAFHQSTVHSTPFLYDIDKDGVREIGLATYDGEVLFFRVSGYLMSDKLEIPRLRVKKDWHVGLKQDPVDRSHPDVHDDQLVQEAVMDSISHSLLGHNASTHGGNHSKSTASEVNTETHSIQKEVNHDASNASISLPSGVSPNTSNSSNLEDQKGKNDSLAGGEVKMTNLNNITLNSDNEKISVSENGTSKGRRLLEDNVLRSSEESDSGSKDVIADIDSDGVSEMIVAVSYFFDHEYYNNQEHIKELGDIEIGKYVASGIVVFNLDTKQVKWTAQFDLSTDDGKFRAYIYSSPTVVDLDGDGNMDILVGTSYGYFYVLDHNGKVREKFPLEMAEIQGAVAAADINDDGKIELVTTDSHGNVAAWTAQGTEIWEMHLKSLVPQGPVIGDVDGDGHTDVVVPTLSGNIYVLNGKDGSFVHPYPYRTHGRVMNRALLVDLSKRGEKKKGLTIVTMSFDGYLYLIDGPTSCADVVDIGETSYSMVLADNVDGGDDLDLIVTTMNGNVFCFSTPAPHHPLKTWRSPNQGRNNAAYRNDRQGIYATPSSRAFRDEEGKSFWVEIEIVDKYRYPSGSQAPYNVTVSLLVPGNYQGERTIKQNKIFDRPGKHRIMLPTVSVRTAGTVLLEMVDKNGLYFSDDFSLTFHMHYYKLLKWILVLPMLGMFGVLVILRPQEAMPLPSFSRNTDL</sequence>
<dbReference type="Pfam" id="PF23722">
    <property type="entry name" value="Beta-sand_DEX1"/>
    <property type="match status" value="1"/>
</dbReference>
<evidence type="ECO:0000256" key="2">
    <source>
        <dbReference type="ARBA" id="ARBA00022692"/>
    </source>
</evidence>
<evidence type="ECO:0000259" key="8">
    <source>
        <dbReference type="Pfam" id="PF23722"/>
    </source>
</evidence>
<evidence type="ECO:0000256" key="3">
    <source>
        <dbReference type="ARBA" id="ARBA00022729"/>
    </source>
</evidence>
<gene>
    <name evidence="9" type="ORF">H5410_053447</name>
</gene>
<dbReference type="PANTHER" id="PTHR21419">
    <property type="match status" value="1"/>
</dbReference>
<proteinExistence type="predicted"/>
<evidence type="ECO:0000256" key="1">
    <source>
        <dbReference type="ARBA" id="ARBA00004167"/>
    </source>
</evidence>
<reference evidence="9 10" key="1">
    <citation type="submission" date="2020-09" db="EMBL/GenBank/DDBJ databases">
        <title>De no assembly of potato wild relative species, Solanum commersonii.</title>
        <authorList>
            <person name="Cho K."/>
        </authorList>
    </citation>
    <scope>NUCLEOTIDE SEQUENCE [LARGE SCALE GENOMIC DNA]</scope>
    <source>
        <strain evidence="9">LZ3.2</strain>
        <tissue evidence="9">Leaf</tissue>
    </source>
</reference>
<dbReference type="InterPro" id="IPR013517">
    <property type="entry name" value="FG-GAP"/>
</dbReference>
<dbReference type="InterPro" id="IPR015943">
    <property type="entry name" value="WD40/YVTN_repeat-like_dom_sf"/>
</dbReference>
<evidence type="ECO:0000256" key="7">
    <source>
        <dbReference type="SAM" id="Phobius"/>
    </source>
</evidence>
<dbReference type="InterPro" id="IPR006726">
    <property type="entry name" value="PHBA_efflux_AaeB/fusaric-R"/>
</dbReference>
<dbReference type="Gene3D" id="2.130.10.10">
    <property type="entry name" value="YVTN repeat-like/Quinoprotein amine dehydrogenase"/>
    <property type="match status" value="1"/>
</dbReference>
<dbReference type="GO" id="GO:0022857">
    <property type="term" value="F:transmembrane transporter activity"/>
    <property type="evidence" value="ECO:0007669"/>
    <property type="project" value="InterPro"/>
</dbReference>
<name>A0A9J5X6B5_SOLCO</name>
<organism evidence="9 10">
    <name type="scientific">Solanum commersonii</name>
    <name type="common">Commerson's wild potato</name>
    <name type="synonym">Commerson's nightshade</name>
    <dbReference type="NCBI Taxonomy" id="4109"/>
    <lineage>
        <taxon>Eukaryota</taxon>
        <taxon>Viridiplantae</taxon>
        <taxon>Streptophyta</taxon>
        <taxon>Embryophyta</taxon>
        <taxon>Tracheophyta</taxon>
        <taxon>Spermatophyta</taxon>
        <taxon>Magnoliopsida</taxon>
        <taxon>eudicotyledons</taxon>
        <taxon>Gunneridae</taxon>
        <taxon>Pentapetalae</taxon>
        <taxon>asterids</taxon>
        <taxon>lamiids</taxon>
        <taxon>Solanales</taxon>
        <taxon>Solanaceae</taxon>
        <taxon>Solanoideae</taxon>
        <taxon>Solaneae</taxon>
        <taxon>Solanum</taxon>
    </lineage>
</organism>
<keyword evidence="5 7" id="KW-0472">Membrane</keyword>
<feature type="compositionally biased region" description="Polar residues" evidence="6">
    <location>
        <begin position="924"/>
        <end position="946"/>
    </location>
</feature>
<comment type="subcellular location">
    <subcellularLocation>
        <location evidence="1">Membrane</location>
        <topology evidence="1">Single-pass membrane protein</topology>
    </subcellularLocation>
</comment>
<feature type="transmembrane region" description="Helical" evidence="7">
    <location>
        <begin position="482"/>
        <end position="500"/>
    </location>
</feature>
<dbReference type="OrthoDB" id="200924at2759"/>
<feature type="transmembrane region" description="Helical" evidence="7">
    <location>
        <begin position="26"/>
        <end position="44"/>
    </location>
</feature>
<dbReference type="GO" id="GO:0005886">
    <property type="term" value="C:plasma membrane"/>
    <property type="evidence" value="ECO:0007669"/>
    <property type="project" value="InterPro"/>
</dbReference>
<keyword evidence="2 7" id="KW-0812">Transmembrane</keyword>
<keyword evidence="3" id="KW-0732">Signal</keyword>
<evidence type="ECO:0000256" key="4">
    <source>
        <dbReference type="ARBA" id="ARBA00022989"/>
    </source>
</evidence>
<feature type="transmembrane region" description="Helical" evidence="7">
    <location>
        <begin position="512"/>
        <end position="533"/>
    </location>
</feature>
<dbReference type="PANTHER" id="PTHR21419:SF34">
    <property type="entry name" value="PROTEIN DEFECTIVE IN EXINE FORMATION 1-LIKE ISOFORM X1"/>
    <property type="match status" value="1"/>
</dbReference>
<feature type="transmembrane region" description="Helical" evidence="7">
    <location>
        <begin position="1443"/>
        <end position="1462"/>
    </location>
</feature>
<keyword evidence="4 7" id="KW-1133">Transmembrane helix</keyword>
<dbReference type="SUPFAM" id="SSF69318">
    <property type="entry name" value="Integrin alpha N-terminal domain"/>
    <property type="match status" value="1"/>
</dbReference>